<name>A0A1X9LTC4_9MICO</name>
<reference evidence="1 2" key="1">
    <citation type="submission" date="2017-04" db="EMBL/GenBank/DDBJ databases">
        <authorList>
            <person name="Afonso C.L."/>
            <person name="Miller P.J."/>
            <person name="Scott M.A."/>
            <person name="Spackman E."/>
            <person name="Goraichik I."/>
            <person name="Dimitrov K.M."/>
            <person name="Suarez D.L."/>
            <person name="Swayne D.E."/>
        </authorList>
    </citation>
    <scope>NUCLEOTIDE SEQUENCE [LARGE SCALE GENOMIC DNA]</scope>
    <source>
        <strain evidence="2">XA(T)</strain>
    </source>
</reference>
<proteinExistence type="predicted"/>
<evidence type="ECO:0000313" key="2">
    <source>
        <dbReference type="Proteomes" id="UP000192775"/>
    </source>
</evidence>
<evidence type="ECO:0000313" key="1">
    <source>
        <dbReference type="EMBL" id="ARJ06419.1"/>
    </source>
</evidence>
<dbReference type="AlphaFoldDB" id="A0A1X9LTC4"/>
<dbReference type="KEGG" id="cphy:B5808_15250"/>
<protein>
    <recommendedName>
        <fullName evidence="3">Glutaminase</fullName>
    </recommendedName>
</protein>
<keyword evidence="2" id="KW-1185">Reference proteome</keyword>
<organism evidence="1 2">
    <name type="scientific">Cnuibacter physcomitrellae</name>
    <dbReference type="NCBI Taxonomy" id="1619308"/>
    <lineage>
        <taxon>Bacteria</taxon>
        <taxon>Bacillati</taxon>
        <taxon>Actinomycetota</taxon>
        <taxon>Actinomycetes</taxon>
        <taxon>Micrococcales</taxon>
        <taxon>Microbacteriaceae</taxon>
        <taxon>Cnuibacter</taxon>
    </lineage>
</organism>
<dbReference type="EMBL" id="CP020715">
    <property type="protein sequence ID" value="ARJ06419.1"/>
    <property type="molecule type" value="Genomic_DNA"/>
</dbReference>
<evidence type="ECO:0008006" key="3">
    <source>
        <dbReference type="Google" id="ProtNLM"/>
    </source>
</evidence>
<dbReference type="STRING" id="1619308.B5808_15250"/>
<gene>
    <name evidence="1" type="ORF">B5808_15250</name>
</gene>
<sequence length="168" mass="17810">MSTAVEAAVARLETAGARDEALADYVVPKRVLGIQRAPQMVPVGRVWRLGVLLVGARGELFATGEVTRAVEPRHPNNQAVSQEVRRAHQLAAFKGPFAPGDTVNYDASPVDLAALDRGEPSGPLIVAEGIVLVRWSPSSGATTPLERYLADRVDLLVDPPGGAGETER</sequence>
<accession>A0A1X9LTC4</accession>
<dbReference type="Proteomes" id="UP000192775">
    <property type="component" value="Chromosome"/>
</dbReference>